<dbReference type="EMBL" id="QJSW01000006">
    <property type="protein sequence ID" value="PYE49326.1"/>
    <property type="molecule type" value="Genomic_DNA"/>
</dbReference>
<evidence type="ECO:0000259" key="2">
    <source>
        <dbReference type="Pfam" id="PF07833"/>
    </source>
</evidence>
<name>A0A2V4W473_PAEBA</name>
<organism evidence="3 4">
    <name type="scientific">Paenibacillus barcinonensis</name>
    <dbReference type="NCBI Taxonomy" id="198119"/>
    <lineage>
        <taxon>Bacteria</taxon>
        <taxon>Bacillati</taxon>
        <taxon>Bacillota</taxon>
        <taxon>Bacilli</taxon>
        <taxon>Bacillales</taxon>
        <taxon>Paenibacillaceae</taxon>
        <taxon>Paenibacillus</taxon>
    </lineage>
</organism>
<dbReference type="Pfam" id="PF07833">
    <property type="entry name" value="Cu_amine_oxidN1"/>
    <property type="match status" value="1"/>
</dbReference>
<evidence type="ECO:0000313" key="4">
    <source>
        <dbReference type="Proteomes" id="UP000247790"/>
    </source>
</evidence>
<dbReference type="AlphaFoldDB" id="A0A2V4W473"/>
<dbReference type="InterPro" id="IPR012854">
    <property type="entry name" value="Cu_amine_oxidase-like_N"/>
</dbReference>
<keyword evidence="1" id="KW-0732">Signal</keyword>
<evidence type="ECO:0000256" key="1">
    <source>
        <dbReference type="SAM" id="SignalP"/>
    </source>
</evidence>
<sequence>MWKKKVSIAFLSVMMLFGTTVSVSAAQQNVSVKVDSKRVSFPDAQPYFESSRVMIPVRFVSESLGAKVSYGKESSGNKVNRVVTIKLGDKVIYMTVNSSKVLVGEQIITLDVPARLQEERVYVPLRFVSEALGTQVKWNQAQKLVSISTGAEIKEPEPDTEVDNMYGDFQFKDGFDDLAKALFINNTKVTNGKLTFTVPKGATATYWTNDMASTKLVSGKTYTYALGENKGSISINLVYPGKNEQEGYSLFLDSKINADMAAKFGSITDDAIVALATNKGIGATTLTKVILAAKEL</sequence>
<feature type="domain" description="Copper amine oxidase-like N-terminal" evidence="2">
    <location>
        <begin position="34"/>
        <end position="147"/>
    </location>
</feature>
<reference evidence="3 4" key="1">
    <citation type="submission" date="2018-06" db="EMBL/GenBank/DDBJ databases">
        <title>Genomic Encyclopedia of Type Strains, Phase III (KMG-III): the genomes of soil and plant-associated and newly described type strains.</title>
        <authorList>
            <person name="Whitman W."/>
        </authorList>
    </citation>
    <scope>NUCLEOTIDE SEQUENCE [LARGE SCALE GENOMIC DNA]</scope>
    <source>
        <strain evidence="3 4">CECT 7022</strain>
    </source>
</reference>
<protein>
    <submittedName>
        <fullName evidence="3">Copper amine oxidase-like protein</fullName>
    </submittedName>
</protein>
<dbReference type="SUPFAM" id="SSF55383">
    <property type="entry name" value="Copper amine oxidase, domain N"/>
    <property type="match status" value="2"/>
</dbReference>
<dbReference type="InterPro" id="IPR036582">
    <property type="entry name" value="Mao_N_sf"/>
</dbReference>
<dbReference type="Gene3D" id="3.30.457.10">
    <property type="entry name" value="Copper amine oxidase-like, N-terminal domain"/>
    <property type="match status" value="1"/>
</dbReference>
<proteinExistence type="predicted"/>
<comment type="caution">
    <text evidence="3">The sequence shown here is derived from an EMBL/GenBank/DDBJ whole genome shotgun (WGS) entry which is preliminary data.</text>
</comment>
<accession>A0A2V4W473</accession>
<gene>
    <name evidence="3" type="ORF">DFQ00_106312</name>
</gene>
<dbReference type="Gene3D" id="2.60.40.2630">
    <property type="match status" value="1"/>
</dbReference>
<feature type="chain" id="PRO_5016043846" evidence="1">
    <location>
        <begin position="26"/>
        <end position="296"/>
    </location>
</feature>
<feature type="signal peptide" evidence="1">
    <location>
        <begin position="1"/>
        <end position="25"/>
    </location>
</feature>
<dbReference type="Proteomes" id="UP000247790">
    <property type="component" value="Unassembled WGS sequence"/>
</dbReference>
<evidence type="ECO:0000313" key="3">
    <source>
        <dbReference type="EMBL" id="PYE49326.1"/>
    </source>
</evidence>